<dbReference type="KEGG" id="bph:Bphy_3849"/>
<organism evidence="1 2">
    <name type="scientific">Paraburkholderia phymatum (strain DSM 17167 / CIP 108236 / LMG 21445 / STM815)</name>
    <name type="common">Burkholderia phymatum</name>
    <dbReference type="NCBI Taxonomy" id="391038"/>
    <lineage>
        <taxon>Bacteria</taxon>
        <taxon>Pseudomonadati</taxon>
        <taxon>Pseudomonadota</taxon>
        <taxon>Betaproteobacteria</taxon>
        <taxon>Burkholderiales</taxon>
        <taxon>Burkholderiaceae</taxon>
        <taxon>Paraburkholderia</taxon>
    </lineage>
</organism>
<dbReference type="EMBL" id="CP001044">
    <property type="protein sequence ID" value="ACC72980.1"/>
    <property type="molecule type" value="Genomic_DNA"/>
</dbReference>
<name>B2JNM9_PARP8</name>
<gene>
    <name evidence="1" type="ordered locus">Bphy_3849</name>
</gene>
<accession>B2JNM9</accession>
<keyword evidence="2" id="KW-1185">Reference proteome</keyword>
<evidence type="ECO:0000313" key="2">
    <source>
        <dbReference type="Proteomes" id="UP000001192"/>
    </source>
</evidence>
<sequence length="80" mass="9129">MARRSKRRVVHRRRRCNAAPRLDRDRVEPCGRPRDNPHQCADDATACRRGDSGLVNPVRKIMSTAALKEITVEEVAPARR</sequence>
<reference evidence="2" key="1">
    <citation type="journal article" date="2014" name="Stand. Genomic Sci.">
        <title>Complete genome sequence of Burkholderia phymatum STM815(T), a broad host range and efficient nitrogen-fixing symbiont of Mimosa species.</title>
        <authorList>
            <person name="Moulin L."/>
            <person name="Klonowska A."/>
            <person name="Caroline B."/>
            <person name="Booth K."/>
            <person name="Vriezen J.A."/>
            <person name="Melkonian R."/>
            <person name="James E.K."/>
            <person name="Young J.P."/>
            <person name="Bena G."/>
            <person name="Hauser L."/>
            <person name="Land M."/>
            <person name="Kyrpides N."/>
            <person name="Bruce D."/>
            <person name="Chain P."/>
            <person name="Copeland A."/>
            <person name="Pitluck S."/>
            <person name="Woyke T."/>
            <person name="Lizotte-Waniewski M."/>
            <person name="Bristow J."/>
            <person name="Riley M."/>
        </authorList>
    </citation>
    <scope>NUCLEOTIDE SEQUENCE [LARGE SCALE GENOMIC DNA]</scope>
    <source>
        <strain evidence="2">DSM 17167 / CIP 108236 / LMG 21445 / STM815</strain>
    </source>
</reference>
<dbReference type="Proteomes" id="UP000001192">
    <property type="component" value="Chromosome 2"/>
</dbReference>
<dbReference type="AlphaFoldDB" id="B2JNM9"/>
<dbReference type="HOGENOM" id="CLU_2582969_0_0_4"/>
<evidence type="ECO:0000313" key="1">
    <source>
        <dbReference type="EMBL" id="ACC72980.1"/>
    </source>
</evidence>
<protein>
    <submittedName>
        <fullName evidence="1">Uncharacterized protein</fullName>
    </submittedName>
</protein>
<proteinExistence type="predicted"/>